<dbReference type="InterPro" id="IPR001818">
    <property type="entry name" value="Pept_M10_metallopeptidase"/>
</dbReference>
<dbReference type="GO" id="GO:0030574">
    <property type="term" value="P:collagen catabolic process"/>
    <property type="evidence" value="ECO:0007669"/>
    <property type="project" value="TreeGrafter"/>
</dbReference>
<evidence type="ECO:0000256" key="9">
    <source>
        <dbReference type="SAM" id="MobiDB-lite"/>
    </source>
</evidence>
<proteinExistence type="inferred from homology"/>
<evidence type="ECO:0000256" key="10">
    <source>
        <dbReference type="SAM" id="SignalP"/>
    </source>
</evidence>
<dbReference type="GO" id="GO:0006508">
    <property type="term" value="P:proteolysis"/>
    <property type="evidence" value="ECO:0007669"/>
    <property type="project" value="UniProtKB-KW"/>
</dbReference>
<dbReference type="Pfam" id="PF00413">
    <property type="entry name" value="Peptidase_M10"/>
    <property type="match status" value="1"/>
</dbReference>
<dbReference type="Pfam" id="PF18962">
    <property type="entry name" value="Por_Secre_tail"/>
    <property type="match status" value="1"/>
</dbReference>
<dbReference type="GO" id="GO:0004222">
    <property type="term" value="F:metalloendopeptidase activity"/>
    <property type="evidence" value="ECO:0007669"/>
    <property type="project" value="InterPro"/>
</dbReference>
<name>A0A2T0SRD1_9BACT</name>
<evidence type="ECO:0000256" key="8">
    <source>
        <dbReference type="ARBA" id="ARBA00023049"/>
    </source>
</evidence>
<dbReference type="GO" id="GO:0031012">
    <property type="term" value="C:extracellular matrix"/>
    <property type="evidence" value="ECO:0007669"/>
    <property type="project" value="InterPro"/>
</dbReference>
<dbReference type="Gene3D" id="3.40.390.10">
    <property type="entry name" value="Collagenase (Catalytic Domain)"/>
    <property type="match status" value="1"/>
</dbReference>
<keyword evidence="6" id="KW-0378">Hydrolase</keyword>
<feature type="domain" description="Peptidase metallopeptidase" evidence="11">
    <location>
        <begin position="55"/>
        <end position="237"/>
    </location>
</feature>
<dbReference type="InterPro" id="IPR021190">
    <property type="entry name" value="Pept_M10A"/>
</dbReference>
<dbReference type="GO" id="GO:0008270">
    <property type="term" value="F:zinc ion binding"/>
    <property type="evidence" value="ECO:0007669"/>
    <property type="project" value="InterPro"/>
</dbReference>
<feature type="region of interest" description="Disordered" evidence="9">
    <location>
        <begin position="443"/>
        <end position="463"/>
    </location>
</feature>
<dbReference type="InterPro" id="IPR024079">
    <property type="entry name" value="MetalloPept_cat_dom_sf"/>
</dbReference>
<keyword evidence="13" id="KW-1185">Reference proteome</keyword>
<dbReference type="SUPFAM" id="SSF55486">
    <property type="entry name" value="Metalloproteases ('zincins'), catalytic domain"/>
    <property type="match status" value="1"/>
</dbReference>
<keyword evidence="8" id="KW-0482">Metalloprotease</keyword>
<keyword evidence="3" id="KW-0645">Protease</keyword>
<keyword evidence="5 10" id="KW-0732">Signal</keyword>
<dbReference type="PRINTS" id="PR00138">
    <property type="entry name" value="MATRIXIN"/>
</dbReference>
<comment type="caution">
    <text evidence="12">The sequence shown here is derived from an EMBL/GenBank/DDBJ whole genome shotgun (WGS) entry which is preliminary data.</text>
</comment>
<evidence type="ECO:0000256" key="5">
    <source>
        <dbReference type="ARBA" id="ARBA00022729"/>
    </source>
</evidence>
<dbReference type="PANTHER" id="PTHR10201">
    <property type="entry name" value="MATRIX METALLOPROTEINASE"/>
    <property type="match status" value="1"/>
</dbReference>
<evidence type="ECO:0000259" key="11">
    <source>
        <dbReference type="SMART" id="SM00235"/>
    </source>
</evidence>
<feature type="signal peptide" evidence="10">
    <location>
        <begin position="1"/>
        <end position="21"/>
    </location>
</feature>
<keyword evidence="7" id="KW-0862">Zinc</keyword>
<evidence type="ECO:0000313" key="12">
    <source>
        <dbReference type="EMBL" id="PRY35975.1"/>
    </source>
</evidence>
<dbReference type="GO" id="GO:0030198">
    <property type="term" value="P:extracellular matrix organization"/>
    <property type="evidence" value="ECO:0007669"/>
    <property type="project" value="TreeGrafter"/>
</dbReference>
<evidence type="ECO:0000256" key="3">
    <source>
        <dbReference type="ARBA" id="ARBA00022670"/>
    </source>
</evidence>
<dbReference type="InterPro" id="IPR026444">
    <property type="entry name" value="Secre_tail"/>
</dbReference>
<accession>A0A2T0SRD1</accession>
<dbReference type="AlphaFoldDB" id="A0A2T0SRD1"/>
<evidence type="ECO:0000313" key="13">
    <source>
        <dbReference type="Proteomes" id="UP000238375"/>
    </source>
</evidence>
<dbReference type="PANTHER" id="PTHR10201:SF291">
    <property type="entry name" value="MATRIX METALLOPROTEINASE 1, ISOFORM C-RELATED"/>
    <property type="match status" value="1"/>
</dbReference>
<dbReference type="InterPro" id="IPR033739">
    <property type="entry name" value="M10A_MMP"/>
</dbReference>
<feature type="chain" id="PRO_5015693257" evidence="10">
    <location>
        <begin position="22"/>
        <end position="523"/>
    </location>
</feature>
<reference evidence="12 13" key="1">
    <citation type="submission" date="2018-03" db="EMBL/GenBank/DDBJ databases">
        <title>Genomic Encyclopedia of Archaeal and Bacterial Type Strains, Phase II (KMG-II): from individual species to whole genera.</title>
        <authorList>
            <person name="Goeker M."/>
        </authorList>
    </citation>
    <scope>NUCLEOTIDE SEQUENCE [LARGE SCALE GENOMIC DNA]</scope>
    <source>
        <strain evidence="12 13">DSM 28354</strain>
    </source>
</reference>
<organism evidence="12 13">
    <name type="scientific">Spirosoma oryzae</name>
    <dbReference type="NCBI Taxonomy" id="1469603"/>
    <lineage>
        <taxon>Bacteria</taxon>
        <taxon>Pseudomonadati</taxon>
        <taxon>Bacteroidota</taxon>
        <taxon>Cytophagia</taxon>
        <taxon>Cytophagales</taxon>
        <taxon>Cytophagaceae</taxon>
        <taxon>Spirosoma</taxon>
    </lineage>
</organism>
<sequence>MKTTFYLLMMLSCLSFLPALGQAKYDDFPTTVPRNADVGKKKSNKDGPSTNFVPIGTSWGRRVLSYAFENGTDDIAGDNERQAIRDAFALWAAQTDLAFVETCNPSEADISFKWASGYHGDPNCPGGGAFDGRYTVINGQYVGGAILAHNLGGPAPNSCDGQAADIHFDEDEDWTLDLRGDGNQAIDLVSIAAHEIGHALGLFHTSVQGSLMWATYGGSHRFLGSDDIAGIQSIYGPRQNGIIRSPNIDLNTQPICGGVILVVDAPVGTSVSWSSSDPNALSVGSNGYASRQNNFNGQVTVTAVVSTNCSSVTLTKVVSVGAGRTGGTYSYGGNTYNVTGNTGISVSNSSNTIYFNLNNSTDPNASYSWSVTNTNGNVYHSLSTGKTGSITLGGGASATVTCTIATPCGQTSITFSCYNYSGSWLVAYPNPTSDLMTVTAFKESGGPSEERSSSNRSDVGINATPTAAETTVKLLDKNNNVLREGKLVNGEVQFSLAQLPNGIYYLQMNTDERRIKRQIVVQH</sequence>
<evidence type="ECO:0000256" key="4">
    <source>
        <dbReference type="ARBA" id="ARBA00022723"/>
    </source>
</evidence>
<protein>
    <submittedName>
        <fullName evidence="12">Matrixin</fullName>
    </submittedName>
</protein>
<keyword evidence="4" id="KW-0479">Metal-binding</keyword>
<dbReference type="InterPro" id="IPR006026">
    <property type="entry name" value="Peptidase_Metallo"/>
</dbReference>
<comment type="cofactor">
    <cofactor evidence="1">
        <name>Zn(2+)</name>
        <dbReference type="ChEBI" id="CHEBI:29105"/>
    </cofactor>
</comment>
<dbReference type="SMART" id="SM00235">
    <property type="entry name" value="ZnMc"/>
    <property type="match status" value="1"/>
</dbReference>
<comment type="similarity">
    <text evidence="2">Belongs to the peptidase M10A family.</text>
</comment>
<evidence type="ECO:0000256" key="1">
    <source>
        <dbReference type="ARBA" id="ARBA00001947"/>
    </source>
</evidence>
<dbReference type="EMBL" id="PVTE01000013">
    <property type="protein sequence ID" value="PRY35975.1"/>
    <property type="molecule type" value="Genomic_DNA"/>
</dbReference>
<dbReference type="CDD" id="cd04278">
    <property type="entry name" value="ZnMc_MMP"/>
    <property type="match status" value="1"/>
</dbReference>
<dbReference type="GO" id="GO:0005615">
    <property type="term" value="C:extracellular space"/>
    <property type="evidence" value="ECO:0007669"/>
    <property type="project" value="TreeGrafter"/>
</dbReference>
<evidence type="ECO:0000256" key="6">
    <source>
        <dbReference type="ARBA" id="ARBA00022801"/>
    </source>
</evidence>
<evidence type="ECO:0000256" key="2">
    <source>
        <dbReference type="ARBA" id="ARBA00010370"/>
    </source>
</evidence>
<evidence type="ECO:0000256" key="7">
    <source>
        <dbReference type="ARBA" id="ARBA00022833"/>
    </source>
</evidence>
<dbReference type="Proteomes" id="UP000238375">
    <property type="component" value="Unassembled WGS sequence"/>
</dbReference>
<gene>
    <name evidence="12" type="ORF">CLV58_113106</name>
</gene>